<proteinExistence type="predicted"/>
<dbReference type="InterPro" id="IPR046062">
    <property type="entry name" value="DUF6020"/>
</dbReference>
<evidence type="ECO:0008006" key="4">
    <source>
        <dbReference type="Google" id="ProtNLM"/>
    </source>
</evidence>
<reference evidence="2" key="2">
    <citation type="submission" date="2013-06" db="EMBL/GenBank/DDBJ databases">
        <title>Draft genome sequence of Clostridium hylemonae (DSM 15053).</title>
        <authorList>
            <person name="Sudarsanam P."/>
            <person name="Ley R."/>
            <person name="Guruge J."/>
            <person name="Turnbaugh P.J."/>
            <person name="Mahowald M."/>
            <person name="Liep D."/>
            <person name="Gordon J."/>
        </authorList>
    </citation>
    <scope>NUCLEOTIDE SEQUENCE</scope>
    <source>
        <strain evidence="2">DSM 15053</strain>
    </source>
</reference>
<dbReference type="RefSeq" id="WP_006443610.1">
    <property type="nucleotide sequence ID" value="NZ_CP036524.1"/>
</dbReference>
<organism evidence="2 3">
    <name type="scientific">[Clostridium] hylemonae DSM 15053</name>
    <dbReference type="NCBI Taxonomy" id="553973"/>
    <lineage>
        <taxon>Bacteria</taxon>
        <taxon>Bacillati</taxon>
        <taxon>Bacillota</taxon>
        <taxon>Clostridia</taxon>
        <taxon>Lachnospirales</taxon>
        <taxon>Lachnospiraceae</taxon>
    </lineage>
</organism>
<gene>
    <name evidence="2" type="ORF">CLOHYLEM_06258</name>
</gene>
<evidence type="ECO:0000256" key="1">
    <source>
        <dbReference type="SAM" id="Phobius"/>
    </source>
</evidence>
<keyword evidence="3" id="KW-1185">Reference proteome</keyword>
<sequence length="534" mass="61711">MKYVKINNSKNEKRLAVFISILFSLLLFVGHYANFTGKGVRGFAFLLVGLLAGFLLLYLSINILMYILKSWDSCGERKSCSEWKIFLIIFIICLICWLPYFLAFYPGIITWDSEFQLEQVLGLRELNNQQPLIHTLFIRLCYRIGTALIGNPNGGAACYIIVQMLIMSCIYSYVITQFYRIGLKKWCIFLCVLYYAVMPFNAMYSVTMWKDVIMGGIVLLFSTLLWRIGENDNIRIWNWIFLCISGILMCLLRTNGFYAYLICIPLMIIFMKKYRKQMIIACVCTLLPTMIVKGPVMNKVGIEQSDAIEALSIPAQHIARVIVDGGRLTKEQEDLLRNVVDIDRIEETYTAHISDPIKTLVREKNNQDYITTHKSEFLKLWFELGCKYPYEYLKAQIDQTRGFWSPGVKYWVTATEVKENTFGVVRDSKLPTGLVDKVFMNLESVLKGIPILGWLWTIGIYTCIMLFMLFWSIYRRLNILPFIPVAAILLSLMAATPVFAEFRYVYSLIVTVPLYVVIGTKQESSSYYLMNQKI</sequence>
<accession>C0C2F2</accession>
<comment type="caution">
    <text evidence="2">The sequence shown here is derived from an EMBL/GenBank/DDBJ whole genome shotgun (WGS) entry which is preliminary data.</text>
</comment>
<keyword evidence="1" id="KW-0812">Transmembrane</keyword>
<evidence type="ECO:0000313" key="3">
    <source>
        <dbReference type="Proteomes" id="UP000004893"/>
    </source>
</evidence>
<feature type="transmembrane region" description="Helical" evidence="1">
    <location>
        <begin position="186"/>
        <end position="206"/>
    </location>
</feature>
<dbReference type="Proteomes" id="UP000004893">
    <property type="component" value="Unassembled WGS sequence"/>
</dbReference>
<feature type="transmembrane region" description="Helical" evidence="1">
    <location>
        <begin position="451"/>
        <end position="473"/>
    </location>
</feature>
<feature type="transmembrane region" description="Helical" evidence="1">
    <location>
        <begin position="154"/>
        <end position="174"/>
    </location>
</feature>
<dbReference type="Pfam" id="PF19484">
    <property type="entry name" value="DUF6020"/>
    <property type="match status" value="1"/>
</dbReference>
<dbReference type="HOGENOM" id="CLU_025183_1_0_9"/>
<feature type="transmembrane region" description="Helical" evidence="1">
    <location>
        <begin position="45"/>
        <end position="64"/>
    </location>
</feature>
<keyword evidence="1" id="KW-1133">Transmembrane helix</keyword>
<dbReference type="EMBL" id="ABYI02000023">
    <property type="protein sequence ID" value="EEG73576.1"/>
    <property type="molecule type" value="Genomic_DNA"/>
</dbReference>
<reference evidence="2" key="1">
    <citation type="submission" date="2009-02" db="EMBL/GenBank/DDBJ databases">
        <authorList>
            <person name="Fulton L."/>
            <person name="Clifton S."/>
            <person name="Fulton B."/>
            <person name="Xu J."/>
            <person name="Minx P."/>
            <person name="Pepin K.H."/>
            <person name="Johnson M."/>
            <person name="Bhonagiri V."/>
            <person name="Nash W.E."/>
            <person name="Mardis E.R."/>
            <person name="Wilson R.K."/>
        </authorList>
    </citation>
    <scope>NUCLEOTIDE SEQUENCE [LARGE SCALE GENOMIC DNA]</scope>
    <source>
        <strain evidence="2">DSM 15053</strain>
    </source>
</reference>
<dbReference type="eggNOG" id="ENOG5031X8H">
    <property type="taxonomic scope" value="Bacteria"/>
</dbReference>
<feature type="transmembrane region" description="Helical" evidence="1">
    <location>
        <begin position="85"/>
        <end position="105"/>
    </location>
</feature>
<feature type="transmembrane region" description="Helical" evidence="1">
    <location>
        <begin position="212"/>
        <end position="229"/>
    </location>
</feature>
<dbReference type="AlphaFoldDB" id="C0C2F2"/>
<dbReference type="STRING" id="553973.CLOHYLEM_06258"/>
<evidence type="ECO:0000313" key="2">
    <source>
        <dbReference type="EMBL" id="EEG73576.1"/>
    </source>
</evidence>
<feature type="transmembrane region" description="Helical" evidence="1">
    <location>
        <begin position="15"/>
        <end position="33"/>
    </location>
</feature>
<feature type="transmembrane region" description="Helical" evidence="1">
    <location>
        <begin position="236"/>
        <end position="252"/>
    </location>
</feature>
<name>C0C2F2_9FIRM</name>
<dbReference type="OrthoDB" id="2143989at2"/>
<keyword evidence="1" id="KW-0472">Membrane</keyword>
<protein>
    <recommendedName>
        <fullName evidence="4">Glycosyltransferase RgtA/B/C/D-like domain-containing protein</fullName>
    </recommendedName>
</protein>
<feature type="transmembrane region" description="Helical" evidence="1">
    <location>
        <begin position="479"/>
        <end position="500"/>
    </location>
</feature>